<comment type="caution">
    <text evidence="2">The sequence shown here is derived from an EMBL/GenBank/DDBJ whole genome shotgun (WGS) entry which is preliminary data.</text>
</comment>
<name>A0A4R0XXN1_9MOLU</name>
<proteinExistence type="predicted"/>
<keyword evidence="3" id="KW-1185">Reference proteome</keyword>
<keyword evidence="1" id="KW-1133">Transmembrane helix</keyword>
<sequence length="133" mass="15192">VSIDANKVHMQNKEKIIQKTSKLDDMIISKSKMDEINDGFISIDEFKNIFGIDLREIKNSNIKININKLKNNRVKIAISLETKNSTISPFKIMKNAIIDDNQLNKDILMSILSILGVISTLGLILIIRRRIKK</sequence>
<dbReference type="RefSeq" id="WP_210725191.1">
    <property type="nucleotide sequence ID" value="NZ_PSZO01000003.1"/>
</dbReference>
<dbReference type="EMBL" id="PSZO01000003">
    <property type="protein sequence ID" value="TCG11794.1"/>
    <property type="molecule type" value="Genomic_DNA"/>
</dbReference>
<dbReference type="AlphaFoldDB" id="A0A4R0XXN1"/>
<organism evidence="2 3">
    <name type="scientific">Mycoplasma marinum</name>
    <dbReference type="NCBI Taxonomy" id="1937190"/>
    <lineage>
        <taxon>Bacteria</taxon>
        <taxon>Bacillati</taxon>
        <taxon>Mycoplasmatota</taxon>
        <taxon>Mollicutes</taxon>
        <taxon>Mycoplasmataceae</taxon>
        <taxon>Mycoplasma</taxon>
    </lineage>
</organism>
<feature type="non-terminal residue" evidence="2">
    <location>
        <position position="1"/>
    </location>
</feature>
<accession>A0A4R0XXN1</accession>
<keyword evidence="1" id="KW-0472">Membrane</keyword>
<feature type="transmembrane region" description="Helical" evidence="1">
    <location>
        <begin position="107"/>
        <end position="127"/>
    </location>
</feature>
<dbReference type="Proteomes" id="UP000294192">
    <property type="component" value="Unassembled WGS sequence"/>
</dbReference>
<evidence type="ECO:0000313" key="2">
    <source>
        <dbReference type="EMBL" id="TCG11794.1"/>
    </source>
</evidence>
<keyword evidence="1" id="KW-0812">Transmembrane</keyword>
<evidence type="ECO:0000256" key="1">
    <source>
        <dbReference type="SAM" id="Phobius"/>
    </source>
</evidence>
<reference evidence="2 3" key="1">
    <citation type="submission" date="2018-02" db="EMBL/GenBank/DDBJ databases">
        <title>Mycoplasma marinum and Mycoplasma todarodis sp. nov., moderately halophilic and psychrotolerant mycoplasmas isolated from cephalopods.</title>
        <authorList>
            <person name="Viver T."/>
        </authorList>
    </citation>
    <scope>NUCLEOTIDE SEQUENCE [LARGE SCALE GENOMIC DNA]</scope>
    <source>
        <strain evidence="2 3">PE</strain>
    </source>
</reference>
<evidence type="ECO:0000313" key="3">
    <source>
        <dbReference type="Proteomes" id="UP000294192"/>
    </source>
</evidence>
<gene>
    <name evidence="2" type="ORF">C4B24_01440</name>
</gene>
<protein>
    <submittedName>
        <fullName evidence="2">Uncharacterized protein</fullName>
    </submittedName>
</protein>